<organism evidence="2 3">
    <name type="scientific">Streptosporangium fragile</name>
    <dbReference type="NCBI Taxonomy" id="46186"/>
    <lineage>
        <taxon>Bacteria</taxon>
        <taxon>Bacillati</taxon>
        <taxon>Actinomycetota</taxon>
        <taxon>Actinomycetes</taxon>
        <taxon>Streptosporangiales</taxon>
        <taxon>Streptosporangiaceae</taxon>
        <taxon>Streptosporangium</taxon>
    </lineage>
</organism>
<dbReference type="InterPro" id="IPR036388">
    <property type="entry name" value="WH-like_DNA-bd_sf"/>
</dbReference>
<evidence type="ECO:0000313" key="3">
    <source>
        <dbReference type="Proteomes" id="UP001500831"/>
    </source>
</evidence>
<evidence type="ECO:0000313" key="2">
    <source>
        <dbReference type="EMBL" id="GAA2878319.1"/>
    </source>
</evidence>
<feature type="compositionally biased region" description="Basic and acidic residues" evidence="1">
    <location>
        <begin position="24"/>
        <end position="33"/>
    </location>
</feature>
<reference evidence="3" key="1">
    <citation type="journal article" date="2019" name="Int. J. Syst. Evol. Microbiol.">
        <title>The Global Catalogue of Microorganisms (GCM) 10K type strain sequencing project: providing services to taxonomists for standard genome sequencing and annotation.</title>
        <authorList>
            <consortium name="The Broad Institute Genomics Platform"/>
            <consortium name="The Broad Institute Genome Sequencing Center for Infectious Disease"/>
            <person name="Wu L."/>
            <person name="Ma J."/>
        </authorList>
    </citation>
    <scope>NUCLEOTIDE SEQUENCE [LARGE SCALE GENOMIC DNA]</scope>
    <source>
        <strain evidence="3">JCM 6242</strain>
    </source>
</reference>
<dbReference type="Proteomes" id="UP001500831">
    <property type="component" value="Unassembled WGS sequence"/>
</dbReference>
<dbReference type="Gene3D" id="1.10.10.10">
    <property type="entry name" value="Winged helix-like DNA-binding domain superfamily/Winged helix DNA-binding domain"/>
    <property type="match status" value="1"/>
</dbReference>
<gene>
    <name evidence="2" type="ORF">GCM10010517_40350</name>
</gene>
<evidence type="ECO:0008006" key="4">
    <source>
        <dbReference type="Google" id="ProtNLM"/>
    </source>
</evidence>
<accession>A0ABP6IFJ0</accession>
<name>A0ABP6IFJ0_9ACTN</name>
<feature type="region of interest" description="Disordered" evidence="1">
    <location>
        <begin position="1"/>
        <end position="33"/>
    </location>
</feature>
<keyword evidence="3" id="KW-1185">Reference proteome</keyword>
<comment type="caution">
    <text evidence="2">The sequence shown here is derived from an EMBL/GenBank/DDBJ whole genome shotgun (WGS) entry which is preliminary data.</text>
</comment>
<evidence type="ECO:0000256" key="1">
    <source>
        <dbReference type="SAM" id="MobiDB-lite"/>
    </source>
</evidence>
<sequence length="94" mass="10016">MASGAPGSPVHERDGHRAGAPGAHRPDPRPAGERILRIALTEAGEEVFARCGAEVDAVEMRMHAEMDGADIARPRQSVVRLTKALRLPAADDRS</sequence>
<protein>
    <recommendedName>
        <fullName evidence="4">MarR family transcriptional regulator</fullName>
    </recommendedName>
</protein>
<proteinExistence type="predicted"/>
<dbReference type="EMBL" id="BAAAVI010000027">
    <property type="protein sequence ID" value="GAA2878319.1"/>
    <property type="molecule type" value="Genomic_DNA"/>
</dbReference>